<feature type="transmembrane region" description="Helical" evidence="1">
    <location>
        <begin position="192"/>
        <end position="211"/>
    </location>
</feature>
<name>A0A172UTM0_9MYCO</name>
<dbReference type="KEGG" id="madi:A7U43_26650"/>
<evidence type="ECO:0000313" key="2">
    <source>
        <dbReference type="EMBL" id="ANE82355.1"/>
    </source>
</evidence>
<feature type="transmembrane region" description="Helical" evidence="1">
    <location>
        <begin position="163"/>
        <end position="185"/>
    </location>
</feature>
<keyword evidence="1" id="KW-0472">Membrane</keyword>
<accession>A0A172UTM0</accession>
<gene>
    <name evidence="2" type="ORF">A7U43_26650</name>
</gene>
<evidence type="ECO:0000313" key="3">
    <source>
        <dbReference type="Proteomes" id="UP000077143"/>
    </source>
</evidence>
<dbReference type="STRING" id="1682113.A7U43_26650"/>
<reference evidence="2 3" key="1">
    <citation type="submission" date="2016-05" db="EMBL/GenBank/DDBJ databases">
        <title>Complete genome sequence of a phthalic acid esters degrading Mycobacterium sp. YC-RL4.</title>
        <authorList>
            <person name="Ren L."/>
            <person name="Fan S."/>
            <person name="Ruth N."/>
            <person name="Jia Y."/>
            <person name="Wang J."/>
            <person name="Qiao C."/>
        </authorList>
    </citation>
    <scope>NUCLEOTIDE SEQUENCE [LARGE SCALE GENOMIC DNA]</scope>
    <source>
        <strain evidence="2 3">YC-RL4</strain>
    </source>
</reference>
<keyword evidence="1" id="KW-0812">Transmembrane</keyword>
<dbReference type="AlphaFoldDB" id="A0A172UTM0"/>
<dbReference type="OrthoDB" id="4753518at2"/>
<keyword evidence="1" id="KW-1133">Transmembrane helix</keyword>
<proteinExistence type="predicted"/>
<dbReference type="Proteomes" id="UP000077143">
    <property type="component" value="Chromosome"/>
</dbReference>
<sequence>MRSLLALLLWLVTTALLAVTVPALWTQHHIVSVDGYSDLAAGAARNPALQQPMAAELTAQITAATGTSGTQATLIGAAANAYTSSAVFPGQFAAANRVAHRWLFTNDAQGQWVVDLSPMLADSSIRQTLDGFGVQVPTSLQVPVTEDASGGLRPGQLRPVALWGPWASVGVAVLTVVFALLALTASRRRGRMFAALGVSALLVGAAGWAGIEIGGRYVDDALNRTTDNVHAIADVMVTHAVGSMHMWLNLTLTVGGGMVIIGVIVSLLSGLGGSRQDDVPATRKR</sequence>
<dbReference type="RefSeq" id="WP_068001118.1">
    <property type="nucleotide sequence ID" value="NZ_CP015596.1"/>
</dbReference>
<organism evidence="2 3">
    <name type="scientific">Mycobacterium adipatum</name>
    <dbReference type="NCBI Taxonomy" id="1682113"/>
    <lineage>
        <taxon>Bacteria</taxon>
        <taxon>Bacillati</taxon>
        <taxon>Actinomycetota</taxon>
        <taxon>Actinomycetes</taxon>
        <taxon>Mycobacteriales</taxon>
        <taxon>Mycobacteriaceae</taxon>
        <taxon>Mycobacterium</taxon>
    </lineage>
</organism>
<protein>
    <submittedName>
        <fullName evidence="2">Uncharacterized protein</fullName>
    </submittedName>
</protein>
<dbReference type="EMBL" id="CP015596">
    <property type="protein sequence ID" value="ANE82355.1"/>
    <property type="molecule type" value="Genomic_DNA"/>
</dbReference>
<evidence type="ECO:0000256" key="1">
    <source>
        <dbReference type="SAM" id="Phobius"/>
    </source>
</evidence>
<keyword evidence="3" id="KW-1185">Reference proteome</keyword>
<feature type="transmembrane region" description="Helical" evidence="1">
    <location>
        <begin position="246"/>
        <end position="268"/>
    </location>
</feature>